<dbReference type="GO" id="GO:0008610">
    <property type="term" value="P:lipid biosynthetic process"/>
    <property type="evidence" value="ECO:0007669"/>
    <property type="project" value="InterPro"/>
</dbReference>
<comment type="subcellular location">
    <subcellularLocation>
        <location evidence="1">Membrane</location>
    </subcellularLocation>
</comment>
<name>A0A1E2VAE7_9GAMM</name>
<dbReference type="AlphaFoldDB" id="A0A1E2VAE7"/>
<evidence type="ECO:0000256" key="3">
    <source>
        <dbReference type="ARBA" id="ARBA00022989"/>
    </source>
</evidence>
<evidence type="ECO:0000259" key="6">
    <source>
        <dbReference type="Pfam" id="PF04116"/>
    </source>
</evidence>
<dbReference type="GO" id="GO:0005506">
    <property type="term" value="F:iron ion binding"/>
    <property type="evidence" value="ECO:0007669"/>
    <property type="project" value="InterPro"/>
</dbReference>
<evidence type="ECO:0000256" key="4">
    <source>
        <dbReference type="ARBA" id="ARBA00023136"/>
    </source>
</evidence>
<dbReference type="Proteomes" id="UP000094291">
    <property type="component" value="Unassembled WGS sequence"/>
</dbReference>
<keyword evidence="2 5" id="KW-0812">Transmembrane</keyword>
<evidence type="ECO:0000256" key="2">
    <source>
        <dbReference type="ARBA" id="ARBA00022692"/>
    </source>
</evidence>
<comment type="caution">
    <text evidence="7">The sequence shown here is derived from an EMBL/GenBank/DDBJ whole genome shotgun (WGS) entry which is preliminary data.</text>
</comment>
<feature type="transmembrane region" description="Helical" evidence="5">
    <location>
        <begin position="74"/>
        <end position="92"/>
    </location>
</feature>
<evidence type="ECO:0000256" key="5">
    <source>
        <dbReference type="SAM" id="Phobius"/>
    </source>
</evidence>
<organism evidence="7 8">
    <name type="scientific">Terasakiispira papahanaumokuakeensis</name>
    <dbReference type="NCBI Taxonomy" id="197479"/>
    <lineage>
        <taxon>Bacteria</taxon>
        <taxon>Pseudomonadati</taxon>
        <taxon>Pseudomonadota</taxon>
        <taxon>Gammaproteobacteria</taxon>
        <taxon>Oceanospirillales</taxon>
        <taxon>Terasakiispira</taxon>
    </lineage>
</organism>
<dbReference type="STRING" id="197479.BFW38_11015"/>
<evidence type="ECO:0000313" key="8">
    <source>
        <dbReference type="Proteomes" id="UP000094291"/>
    </source>
</evidence>
<keyword evidence="4 5" id="KW-0472">Membrane</keyword>
<sequence>MLLGYIAMIQVIAFTFFFTLERLAPNQHRPPSDHFNQWLSFVGLFGVIWLKIIILAWTSLMPYGLNITLPGKNWVIEGGIFYLIYSFGNYWMHRIKHQSQWLWHYVHTFHHMPQHMDTRVSLFRHPSEMLFNSIYLITLGQLIFNVSLEAAALALVIEGSLEAFHHSNIRLPRILRPLGYIIQTPEMHLVHHQRGWHRSNYSPFLWDTVFGTVSFPSNDEMPVGFRQSRRIGPFFLFKNHR</sequence>
<reference evidence="7 8" key="1">
    <citation type="submission" date="2016-08" db="EMBL/GenBank/DDBJ databases">
        <authorList>
            <person name="Seilhamer J.J."/>
        </authorList>
    </citation>
    <scope>NUCLEOTIDE SEQUENCE [LARGE SCALE GENOMIC DNA]</scope>
    <source>
        <strain evidence="7 8">PH27A</strain>
    </source>
</reference>
<protein>
    <recommendedName>
        <fullName evidence="6">Fatty acid hydroxylase domain-containing protein</fullName>
    </recommendedName>
</protein>
<accession>A0A1E2VAE7</accession>
<evidence type="ECO:0000256" key="1">
    <source>
        <dbReference type="ARBA" id="ARBA00004370"/>
    </source>
</evidence>
<dbReference type="GO" id="GO:0016491">
    <property type="term" value="F:oxidoreductase activity"/>
    <property type="evidence" value="ECO:0007669"/>
    <property type="project" value="InterPro"/>
</dbReference>
<evidence type="ECO:0000313" key="7">
    <source>
        <dbReference type="EMBL" id="ODC03988.1"/>
    </source>
</evidence>
<dbReference type="InterPro" id="IPR050307">
    <property type="entry name" value="Sterol_Desaturase_Related"/>
</dbReference>
<keyword evidence="3 5" id="KW-1133">Transmembrane helix</keyword>
<dbReference type="EMBL" id="MDTQ01000001">
    <property type="protein sequence ID" value="ODC03988.1"/>
    <property type="molecule type" value="Genomic_DNA"/>
</dbReference>
<gene>
    <name evidence="7" type="ORF">BFW38_11015</name>
</gene>
<dbReference type="OrthoDB" id="9770329at2"/>
<feature type="transmembrane region" description="Helical" evidence="5">
    <location>
        <begin position="6"/>
        <end position="23"/>
    </location>
</feature>
<feature type="domain" description="Fatty acid hydroxylase" evidence="6">
    <location>
        <begin position="81"/>
        <end position="212"/>
    </location>
</feature>
<dbReference type="PANTHER" id="PTHR11863">
    <property type="entry name" value="STEROL DESATURASE"/>
    <property type="match status" value="1"/>
</dbReference>
<feature type="transmembrane region" description="Helical" evidence="5">
    <location>
        <begin position="35"/>
        <end position="54"/>
    </location>
</feature>
<keyword evidence="8" id="KW-1185">Reference proteome</keyword>
<dbReference type="GO" id="GO:0016020">
    <property type="term" value="C:membrane"/>
    <property type="evidence" value="ECO:0007669"/>
    <property type="project" value="UniProtKB-SubCell"/>
</dbReference>
<dbReference type="Pfam" id="PF04116">
    <property type="entry name" value="FA_hydroxylase"/>
    <property type="match status" value="1"/>
</dbReference>
<dbReference type="InterPro" id="IPR006694">
    <property type="entry name" value="Fatty_acid_hydroxylase"/>
</dbReference>
<proteinExistence type="predicted"/>
<dbReference type="RefSeq" id="WP_068998701.1">
    <property type="nucleotide sequence ID" value="NZ_MDTQ01000001.1"/>
</dbReference>